<gene>
    <name evidence="3" type="ORF">MasN3_17020</name>
</gene>
<dbReference type="NCBIfam" id="NF045609">
    <property type="entry name" value="EpsI_type_B"/>
    <property type="match status" value="1"/>
</dbReference>
<dbReference type="InterPro" id="IPR054653">
    <property type="entry name" value="EpsI_type_B_pred"/>
</dbReference>
<sequence length="250" mass="27286">MNRRFAISVVLGLAMAGTSALTGALTPKPRVLQPHEQFSLEQMIPQRFGDWRIDPSVVPLAPDPEQQSMLEKIYDQTLSRTYINSQGQRVMLSIAYGGDQSKALQLHLPEVCYVAQGFQMQKDAEDSLATRFGELPVKRLVARLHERNEPITYWITIGEHAARAGIQQKLRRLAYGLSGEIPDGMLVRVSTIQANETQAYGVQDRFVAEMLGVMAPRDRTRLLGADLAGAPETAPAAAAAAPAAHGAARG</sequence>
<protein>
    <recommendedName>
        <fullName evidence="2">Methanolan biosynthesis EpsI domain-containing protein</fullName>
    </recommendedName>
</protein>
<dbReference type="InterPro" id="IPR014263">
    <property type="entry name" value="Methanolan_biosynth_EpsI"/>
</dbReference>
<dbReference type="Pfam" id="PF11984">
    <property type="entry name" value="DUF3485"/>
    <property type="match status" value="1"/>
</dbReference>
<evidence type="ECO:0000313" key="4">
    <source>
        <dbReference type="Proteomes" id="UP001163336"/>
    </source>
</evidence>
<dbReference type="RefSeq" id="WP_281913558.1">
    <property type="nucleotide sequence ID" value="NZ_AP026966.1"/>
</dbReference>
<evidence type="ECO:0000259" key="2">
    <source>
        <dbReference type="Pfam" id="PF11984"/>
    </source>
</evidence>
<feature type="domain" description="Methanolan biosynthesis EpsI" evidence="2">
    <location>
        <begin position="10"/>
        <end position="215"/>
    </location>
</feature>
<keyword evidence="4" id="KW-1185">Reference proteome</keyword>
<proteinExistence type="predicted"/>
<keyword evidence="1" id="KW-0732">Signal</keyword>
<dbReference type="NCBIfam" id="TIGR02914">
    <property type="entry name" value="EpsI_fam"/>
    <property type="match status" value="1"/>
</dbReference>
<accession>A0ABN6TA26</accession>
<dbReference type="Proteomes" id="UP001163336">
    <property type="component" value="Chromosome"/>
</dbReference>
<reference evidence="3" key="1">
    <citation type="submission" date="2022-11" db="EMBL/GenBank/DDBJ databases">
        <title>Isolation and characterization of PLA-degrading bacterium Massilia sp. from Antarctic soil.</title>
        <authorList>
            <person name="Sato K."/>
            <person name="Gomez-Fuentes C."/>
            <person name="Ahmad S.A."/>
            <person name="Zulkharnain A."/>
        </authorList>
    </citation>
    <scope>NUCLEOTIDE SEQUENCE</scope>
    <source>
        <strain evidence="3">N-3</strain>
    </source>
</reference>
<dbReference type="EMBL" id="AP026966">
    <property type="protein sequence ID" value="BDT58208.1"/>
    <property type="molecule type" value="Genomic_DNA"/>
</dbReference>
<feature type="signal peptide" evidence="1">
    <location>
        <begin position="1"/>
        <end position="20"/>
    </location>
</feature>
<name>A0ABN6TA26_9BURK</name>
<evidence type="ECO:0000313" key="3">
    <source>
        <dbReference type="EMBL" id="BDT58208.1"/>
    </source>
</evidence>
<feature type="chain" id="PRO_5046845064" description="Methanolan biosynthesis EpsI domain-containing protein" evidence="1">
    <location>
        <begin position="21"/>
        <end position="250"/>
    </location>
</feature>
<evidence type="ECO:0000256" key="1">
    <source>
        <dbReference type="SAM" id="SignalP"/>
    </source>
</evidence>
<organism evidence="3 4">
    <name type="scientific">Massilia varians</name>
    <dbReference type="NCBI Taxonomy" id="457921"/>
    <lineage>
        <taxon>Bacteria</taxon>
        <taxon>Pseudomonadati</taxon>
        <taxon>Pseudomonadota</taxon>
        <taxon>Betaproteobacteria</taxon>
        <taxon>Burkholderiales</taxon>
        <taxon>Oxalobacteraceae</taxon>
        <taxon>Telluria group</taxon>
        <taxon>Massilia</taxon>
    </lineage>
</organism>